<dbReference type="Pfam" id="PF08352">
    <property type="entry name" value="oligo_HPY"/>
    <property type="match status" value="1"/>
</dbReference>
<dbReference type="Gene3D" id="3.40.50.300">
    <property type="entry name" value="P-loop containing nucleotide triphosphate hydrolases"/>
    <property type="match status" value="1"/>
</dbReference>
<comment type="caution">
    <text evidence="6">The sequence shown here is derived from an EMBL/GenBank/DDBJ whole genome shotgun (WGS) entry which is preliminary data.</text>
</comment>
<dbReference type="PROSITE" id="PS50893">
    <property type="entry name" value="ABC_TRANSPORTER_2"/>
    <property type="match status" value="1"/>
</dbReference>
<dbReference type="PROSITE" id="PS00211">
    <property type="entry name" value="ABC_TRANSPORTER_1"/>
    <property type="match status" value="1"/>
</dbReference>
<evidence type="ECO:0000313" key="6">
    <source>
        <dbReference type="EMBL" id="GGI98529.1"/>
    </source>
</evidence>
<dbReference type="FunFam" id="3.40.50.300:FF:000016">
    <property type="entry name" value="Oligopeptide ABC transporter ATP-binding component"/>
    <property type="match status" value="1"/>
</dbReference>
<dbReference type="RefSeq" id="WP_188880960.1">
    <property type="nucleotide sequence ID" value="NZ_BMOY01000005.1"/>
</dbReference>
<dbReference type="CDD" id="cd03257">
    <property type="entry name" value="ABC_NikE_OppD_transporters"/>
    <property type="match status" value="1"/>
</dbReference>
<sequence length="318" mass="35109">MSIEPLVKATEVSKRFHVQGKVLRAVERVSFELHPGKTLGVVGESGSGKSTLGRVVLKLLEADGGSVTFEGTDLSKVPRKTLRQMRRHMQMVFQDPMASLNPRMTVFDAIEDGLKIHGIGKSAAERRMRVEEVLERVGLPRSAGVAYPHELSGGQLQRVGIARALALRPKFVVLDEPVSALDVSIQAQVIQLLRELRDEMQLAYMFISHNLAVVEYLSDEVLVLYLGEVVEQAPVEELFAKPSHPYTQALMRSVLKVPTSPDEVQDLTPISGEIPSPFAPPPGCPFHPRCPVAQEVCRQKKPEIREISPGHRVSCHLA</sequence>
<dbReference type="InterPro" id="IPR017871">
    <property type="entry name" value="ABC_transporter-like_CS"/>
</dbReference>
<keyword evidence="7" id="KW-1185">Reference proteome</keyword>
<protein>
    <submittedName>
        <fullName evidence="6">ABC transporter ATP-binding protein</fullName>
    </submittedName>
</protein>
<dbReference type="InterPro" id="IPR013563">
    <property type="entry name" value="Oligopep_ABC_C"/>
</dbReference>
<evidence type="ECO:0000313" key="7">
    <source>
        <dbReference type="Proteomes" id="UP000637695"/>
    </source>
</evidence>
<dbReference type="SMART" id="SM00382">
    <property type="entry name" value="AAA"/>
    <property type="match status" value="1"/>
</dbReference>
<dbReference type="GO" id="GO:0055085">
    <property type="term" value="P:transmembrane transport"/>
    <property type="evidence" value="ECO:0007669"/>
    <property type="project" value="UniProtKB-ARBA"/>
</dbReference>
<evidence type="ECO:0000256" key="1">
    <source>
        <dbReference type="ARBA" id="ARBA00005417"/>
    </source>
</evidence>
<keyword evidence="4 6" id="KW-0067">ATP-binding</keyword>
<evidence type="ECO:0000259" key="5">
    <source>
        <dbReference type="PROSITE" id="PS50893"/>
    </source>
</evidence>
<accession>A0A917NGG3</accession>
<dbReference type="EMBL" id="BMOY01000005">
    <property type="protein sequence ID" value="GGI98529.1"/>
    <property type="molecule type" value="Genomic_DNA"/>
</dbReference>
<dbReference type="InterPro" id="IPR050319">
    <property type="entry name" value="ABC_transp_ATP-bind"/>
</dbReference>
<dbReference type="InterPro" id="IPR003593">
    <property type="entry name" value="AAA+_ATPase"/>
</dbReference>
<comment type="similarity">
    <text evidence="1">Belongs to the ABC transporter superfamily.</text>
</comment>
<feature type="domain" description="ABC transporter" evidence="5">
    <location>
        <begin position="7"/>
        <end position="251"/>
    </location>
</feature>
<organism evidence="6 7">
    <name type="scientific">Alicyclobacillus cellulosilyticus</name>
    <dbReference type="NCBI Taxonomy" id="1003997"/>
    <lineage>
        <taxon>Bacteria</taxon>
        <taxon>Bacillati</taxon>
        <taxon>Bacillota</taxon>
        <taxon>Bacilli</taxon>
        <taxon>Bacillales</taxon>
        <taxon>Alicyclobacillaceae</taxon>
        <taxon>Alicyclobacillus</taxon>
    </lineage>
</organism>
<dbReference type="GO" id="GO:0015833">
    <property type="term" value="P:peptide transport"/>
    <property type="evidence" value="ECO:0007669"/>
    <property type="project" value="InterPro"/>
</dbReference>
<dbReference type="NCBIfam" id="TIGR01727">
    <property type="entry name" value="oligo_HPY"/>
    <property type="match status" value="1"/>
</dbReference>
<dbReference type="InterPro" id="IPR027417">
    <property type="entry name" value="P-loop_NTPase"/>
</dbReference>
<reference evidence="6" key="2">
    <citation type="submission" date="2020-09" db="EMBL/GenBank/DDBJ databases">
        <authorList>
            <person name="Sun Q."/>
            <person name="Ohkuma M."/>
        </authorList>
    </citation>
    <scope>NUCLEOTIDE SEQUENCE</scope>
    <source>
        <strain evidence="6">JCM 18487</strain>
    </source>
</reference>
<dbReference type="InterPro" id="IPR003439">
    <property type="entry name" value="ABC_transporter-like_ATP-bd"/>
</dbReference>
<evidence type="ECO:0000256" key="4">
    <source>
        <dbReference type="ARBA" id="ARBA00022840"/>
    </source>
</evidence>
<dbReference type="SUPFAM" id="SSF52540">
    <property type="entry name" value="P-loop containing nucleoside triphosphate hydrolases"/>
    <property type="match status" value="1"/>
</dbReference>
<dbReference type="PANTHER" id="PTHR43776">
    <property type="entry name" value="TRANSPORT ATP-BINDING PROTEIN"/>
    <property type="match status" value="1"/>
</dbReference>
<proteinExistence type="inferred from homology"/>
<dbReference type="GO" id="GO:0016887">
    <property type="term" value="F:ATP hydrolysis activity"/>
    <property type="evidence" value="ECO:0007669"/>
    <property type="project" value="InterPro"/>
</dbReference>
<evidence type="ECO:0000256" key="2">
    <source>
        <dbReference type="ARBA" id="ARBA00022448"/>
    </source>
</evidence>
<name>A0A917NGG3_9BACL</name>
<gene>
    <name evidence="6" type="ORF">GCM10010885_05050</name>
</gene>
<dbReference type="Pfam" id="PF00005">
    <property type="entry name" value="ABC_tran"/>
    <property type="match status" value="1"/>
</dbReference>
<reference evidence="6" key="1">
    <citation type="journal article" date="2014" name="Int. J. Syst. Evol. Microbiol.">
        <title>Complete genome sequence of Corynebacterium casei LMG S-19264T (=DSM 44701T), isolated from a smear-ripened cheese.</title>
        <authorList>
            <consortium name="US DOE Joint Genome Institute (JGI-PGF)"/>
            <person name="Walter F."/>
            <person name="Albersmeier A."/>
            <person name="Kalinowski J."/>
            <person name="Ruckert C."/>
        </authorList>
    </citation>
    <scope>NUCLEOTIDE SEQUENCE</scope>
    <source>
        <strain evidence="6">JCM 18487</strain>
    </source>
</reference>
<dbReference type="Proteomes" id="UP000637695">
    <property type="component" value="Unassembled WGS sequence"/>
</dbReference>
<evidence type="ECO:0000256" key="3">
    <source>
        <dbReference type="ARBA" id="ARBA00022741"/>
    </source>
</evidence>
<dbReference type="GO" id="GO:0005524">
    <property type="term" value="F:ATP binding"/>
    <property type="evidence" value="ECO:0007669"/>
    <property type="project" value="UniProtKB-KW"/>
</dbReference>
<keyword evidence="2" id="KW-0813">Transport</keyword>
<dbReference type="PANTHER" id="PTHR43776:SF12">
    <property type="entry name" value="OLIGOPEPTIDE ABC TRANSPORTER, ATP-BINDING PROTEIN"/>
    <property type="match status" value="1"/>
</dbReference>
<keyword evidence="3" id="KW-0547">Nucleotide-binding</keyword>
<dbReference type="AlphaFoldDB" id="A0A917NGG3"/>